<evidence type="ECO:0000256" key="6">
    <source>
        <dbReference type="ARBA" id="ARBA00022679"/>
    </source>
</evidence>
<dbReference type="InterPro" id="IPR036135">
    <property type="entry name" value="MoeA_linker/N_sf"/>
</dbReference>
<dbReference type="InterPro" id="IPR036425">
    <property type="entry name" value="MoaB/Mog-like_dom_sf"/>
</dbReference>
<keyword evidence="9 11" id="KW-0501">Molybdenum cofactor biosynthesis</keyword>
<evidence type="ECO:0000256" key="3">
    <source>
        <dbReference type="ARBA" id="ARBA00005046"/>
    </source>
</evidence>
<evidence type="ECO:0000259" key="12">
    <source>
        <dbReference type="SMART" id="SM00852"/>
    </source>
</evidence>
<dbReference type="RefSeq" id="WP_069957914.1">
    <property type="nucleotide sequence ID" value="NZ_MCGG01000025.1"/>
</dbReference>
<dbReference type="Pfam" id="PF03453">
    <property type="entry name" value="MoeA_N"/>
    <property type="match status" value="1"/>
</dbReference>
<comment type="caution">
    <text evidence="13">The sequence shown here is derived from an EMBL/GenBank/DDBJ whole genome shotgun (WGS) entry which is preliminary data.</text>
</comment>
<gene>
    <name evidence="13" type="ORF">BEN30_09910</name>
</gene>
<dbReference type="InterPro" id="IPR005110">
    <property type="entry name" value="MoeA_linker/N"/>
</dbReference>
<dbReference type="PROSITE" id="PS01079">
    <property type="entry name" value="MOCF_BIOSYNTHESIS_2"/>
    <property type="match status" value="1"/>
</dbReference>
<keyword evidence="5 11" id="KW-0500">Molybdenum</keyword>
<dbReference type="SUPFAM" id="SSF63882">
    <property type="entry name" value="MoeA N-terminal region -like"/>
    <property type="match status" value="1"/>
</dbReference>
<evidence type="ECO:0000256" key="5">
    <source>
        <dbReference type="ARBA" id="ARBA00022505"/>
    </source>
</evidence>
<proteinExistence type="inferred from homology"/>
<evidence type="ECO:0000313" key="13">
    <source>
        <dbReference type="EMBL" id="OEJ67084.1"/>
    </source>
</evidence>
<sequence>MTGLQDDCFKIGDDLLAFEEGLRILKERTHVVVGTELVALGNALGRVLAQDISAPRDVPPHDNSAVDGYGVRFSDLSSTGQTRLPVTARIAAGHPLDRASEAGEAVQIFTGAPVPAGMDTVFMQEDVALDGDHVILPQGIKCGANRRKQGEDVRSGDVVLKTGQLLRAQEIGLAASLGLGKLKVYSRLRCAVFSTGDEVFDPTFDEAKEGAIYDANRYTIGAMLKGLGCEVTDLGILPDRVADIRSALHDAYPGHDLIITSGGVSLGEEDHITHVVQSLGSIDFWRLAIKPGRPMAFGKIVDTAFVGLPGNPVAAMVTFMRIARPLIMRLSGRLEVDPHIYRIPAAFSMSKKAGRREWLRANLQRDENGHVFVHKHPSQGSGVLTSMVASDGLVELVEDLTQVNEGDLVDFLPFVEVAS</sequence>
<dbReference type="EC" id="2.10.1.1" evidence="11"/>
<dbReference type="Gene3D" id="2.40.340.10">
    <property type="entry name" value="MoeA, C-terminal, domain IV"/>
    <property type="match status" value="1"/>
</dbReference>
<dbReference type="SUPFAM" id="SSF53218">
    <property type="entry name" value="Molybdenum cofactor biosynthesis proteins"/>
    <property type="match status" value="1"/>
</dbReference>
<evidence type="ECO:0000256" key="2">
    <source>
        <dbReference type="ARBA" id="ARBA00002901"/>
    </source>
</evidence>
<dbReference type="Pfam" id="PF00994">
    <property type="entry name" value="MoCF_biosynth"/>
    <property type="match status" value="1"/>
</dbReference>
<dbReference type="GO" id="GO:0046872">
    <property type="term" value="F:metal ion binding"/>
    <property type="evidence" value="ECO:0007669"/>
    <property type="project" value="UniProtKB-UniRule"/>
</dbReference>
<keyword evidence="8 11" id="KW-0460">Magnesium</keyword>
<dbReference type="Gene3D" id="3.40.980.10">
    <property type="entry name" value="MoaB/Mog-like domain"/>
    <property type="match status" value="1"/>
</dbReference>
<comment type="pathway">
    <text evidence="3 11">Cofactor biosynthesis; molybdopterin biosynthesis.</text>
</comment>
<dbReference type="OrthoDB" id="9804758at2"/>
<dbReference type="GO" id="GO:0061599">
    <property type="term" value="F:molybdopterin molybdotransferase activity"/>
    <property type="evidence" value="ECO:0007669"/>
    <property type="project" value="UniProtKB-UniRule"/>
</dbReference>
<dbReference type="NCBIfam" id="TIGR00177">
    <property type="entry name" value="molyb_syn"/>
    <property type="match status" value="1"/>
</dbReference>
<keyword evidence="14" id="KW-1185">Reference proteome</keyword>
<evidence type="ECO:0000256" key="10">
    <source>
        <dbReference type="ARBA" id="ARBA00047317"/>
    </source>
</evidence>
<dbReference type="InterPro" id="IPR036688">
    <property type="entry name" value="MoeA_C_domain_IV_sf"/>
</dbReference>
<dbReference type="FunFam" id="3.40.980.10:FF:000004">
    <property type="entry name" value="Molybdopterin molybdenumtransferase"/>
    <property type="match status" value="1"/>
</dbReference>
<dbReference type="GO" id="GO:0006777">
    <property type="term" value="P:Mo-molybdopterin cofactor biosynthetic process"/>
    <property type="evidence" value="ECO:0007669"/>
    <property type="project" value="UniProtKB-UniRule"/>
</dbReference>
<dbReference type="EMBL" id="MCGG01000025">
    <property type="protein sequence ID" value="OEJ67084.1"/>
    <property type="molecule type" value="Genomic_DNA"/>
</dbReference>
<comment type="cofactor">
    <cofactor evidence="1 11">
        <name>Mg(2+)</name>
        <dbReference type="ChEBI" id="CHEBI:18420"/>
    </cofactor>
</comment>
<dbReference type="SUPFAM" id="SSF63867">
    <property type="entry name" value="MoeA C-terminal domain-like"/>
    <property type="match status" value="1"/>
</dbReference>
<dbReference type="Gene3D" id="2.170.190.11">
    <property type="entry name" value="Molybdopterin biosynthesis moea protein, domain 3"/>
    <property type="match status" value="1"/>
</dbReference>
<evidence type="ECO:0000256" key="1">
    <source>
        <dbReference type="ARBA" id="ARBA00001946"/>
    </source>
</evidence>
<organism evidence="13 14">
    <name type="scientific">Magnetovibrio blakemorei</name>
    <dbReference type="NCBI Taxonomy" id="28181"/>
    <lineage>
        <taxon>Bacteria</taxon>
        <taxon>Pseudomonadati</taxon>
        <taxon>Pseudomonadota</taxon>
        <taxon>Alphaproteobacteria</taxon>
        <taxon>Rhodospirillales</taxon>
        <taxon>Magnetovibrionaceae</taxon>
        <taxon>Magnetovibrio</taxon>
    </lineage>
</organism>
<dbReference type="PANTHER" id="PTHR10192:SF5">
    <property type="entry name" value="GEPHYRIN"/>
    <property type="match status" value="1"/>
</dbReference>
<evidence type="ECO:0000256" key="9">
    <source>
        <dbReference type="ARBA" id="ARBA00023150"/>
    </source>
</evidence>
<dbReference type="InterPro" id="IPR038987">
    <property type="entry name" value="MoeA-like"/>
</dbReference>
<comment type="catalytic activity">
    <reaction evidence="10">
        <text>adenylyl-molybdopterin + molybdate = Mo-molybdopterin + AMP + H(+)</text>
        <dbReference type="Rhea" id="RHEA:35047"/>
        <dbReference type="ChEBI" id="CHEBI:15378"/>
        <dbReference type="ChEBI" id="CHEBI:36264"/>
        <dbReference type="ChEBI" id="CHEBI:62727"/>
        <dbReference type="ChEBI" id="CHEBI:71302"/>
        <dbReference type="ChEBI" id="CHEBI:456215"/>
        <dbReference type="EC" id="2.10.1.1"/>
    </reaction>
</comment>
<feature type="domain" description="MoaB/Mog" evidence="12">
    <location>
        <begin position="191"/>
        <end position="329"/>
    </location>
</feature>
<keyword evidence="6 11" id="KW-0808">Transferase</keyword>
<comment type="function">
    <text evidence="2 11">Catalyzes the insertion of molybdate into adenylated molybdopterin with the concomitant release of AMP.</text>
</comment>
<dbReference type="AlphaFoldDB" id="A0A1E5Q8H2"/>
<dbReference type="PANTHER" id="PTHR10192">
    <property type="entry name" value="MOLYBDOPTERIN BIOSYNTHESIS PROTEIN"/>
    <property type="match status" value="1"/>
</dbReference>
<dbReference type="InterPro" id="IPR005111">
    <property type="entry name" value="MoeA_C_domain_IV"/>
</dbReference>
<dbReference type="STRING" id="28181.BEN30_09910"/>
<evidence type="ECO:0000256" key="11">
    <source>
        <dbReference type="RuleBase" id="RU365090"/>
    </source>
</evidence>
<dbReference type="GO" id="GO:0005829">
    <property type="term" value="C:cytosol"/>
    <property type="evidence" value="ECO:0007669"/>
    <property type="project" value="TreeGrafter"/>
</dbReference>
<name>A0A1E5Q8H2_9PROT</name>
<evidence type="ECO:0000313" key="14">
    <source>
        <dbReference type="Proteomes" id="UP000095347"/>
    </source>
</evidence>
<evidence type="ECO:0000256" key="8">
    <source>
        <dbReference type="ARBA" id="ARBA00022842"/>
    </source>
</evidence>
<dbReference type="NCBIfam" id="NF045515">
    <property type="entry name" value="Glp_gephyrin"/>
    <property type="match status" value="1"/>
</dbReference>
<dbReference type="InterPro" id="IPR001453">
    <property type="entry name" value="MoaB/Mog_dom"/>
</dbReference>
<dbReference type="CDD" id="cd00887">
    <property type="entry name" value="MoeA"/>
    <property type="match status" value="1"/>
</dbReference>
<dbReference type="Pfam" id="PF03454">
    <property type="entry name" value="MoeA_C"/>
    <property type="match status" value="1"/>
</dbReference>
<dbReference type="Gene3D" id="3.90.105.10">
    <property type="entry name" value="Molybdopterin biosynthesis moea protein, domain 2"/>
    <property type="match status" value="1"/>
</dbReference>
<protein>
    <recommendedName>
        <fullName evidence="11">Molybdopterin molybdenumtransferase</fullName>
        <ecNumber evidence="11">2.10.1.1</ecNumber>
    </recommendedName>
</protein>
<dbReference type="SMART" id="SM00852">
    <property type="entry name" value="MoCF_biosynth"/>
    <property type="match status" value="1"/>
</dbReference>
<dbReference type="UniPathway" id="UPA00344"/>
<keyword evidence="7 11" id="KW-0479">Metal-binding</keyword>
<accession>A0A1E5Q8H2</accession>
<dbReference type="InterPro" id="IPR008284">
    <property type="entry name" value="MoCF_biosynth_CS"/>
</dbReference>
<evidence type="ECO:0000256" key="4">
    <source>
        <dbReference type="ARBA" id="ARBA00010763"/>
    </source>
</evidence>
<dbReference type="Proteomes" id="UP000095347">
    <property type="component" value="Unassembled WGS sequence"/>
</dbReference>
<comment type="similarity">
    <text evidence="4 11">Belongs to the MoeA family.</text>
</comment>
<evidence type="ECO:0000256" key="7">
    <source>
        <dbReference type="ARBA" id="ARBA00022723"/>
    </source>
</evidence>
<reference evidence="14" key="1">
    <citation type="submission" date="2016-07" db="EMBL/GenBank/DDBJ databases">
        <authorList>
            <person name="Florea S."/>
            <person name="Webb J.S."/>
            <person name="Jaromczyk J."/>
            <person name="Schardl C.L."/>
        </authorList>
    </citation>
    <scope>NUCLEOTIDE SEQUENCE [LARGE SCALE GENOMIC DNA]</scope>
    <source>
        <strain evidence="14">MV-1</strain>
    </source>
</reference>